<proteinExistence type="predicted"/>
<sequence length="122" mass="12986">PTPTPTPTPPASQQVDIDIKPGMSPNSINIDCRGVVPVAILTDESFDASTVDPPTVIFAEAQPKDWALEDVDQDGDVDLVLHFKCQELTLGLEDEVACLDGYTYGGTNIWGCDSVSVVPGKN</sequence>
<reference evidence="1" key="1">
    <citation type="journal article" date="2014" name="Front. Microbiol.">
        <title>High frequency of phylogenetically diverse reductive dehalogenase-homologous genes in deep subseafloor sedimentary metagenomes.</title>
        <authorList>
            <person name="Kawai M."/>
            <person name="Futagami T."/>
            <person name="Toyoda A."/>
            <person name="Takaki Y."/>
            <person name="Nishi S."/>
            <person name="Hori S."/>
            <person name="Arai W."/>
            <person name="Tsubouchi T."/>
            <person name="Morono Y."/>
            <person name="Uchiyama I."/>
            <person name="Ito T."/>
            <person name="Fujiyama A."/>
            <person name="Inagaki F."/>
            <person name="Takami H."/>
        </authorList>
    </citation>
    <scope>NUCLEOTIDE SEQUENCE</scope>
    <source>
        <strain evidence="1">Expedition CK06-06</strain>
    </source>
</reference>
<accession>X0ZWY2</accession>
<gene>
    <name evidence="1" type="ORF">S01H1_75977</name>
</gene>
<dbReference type="EMBL" id="BARS01050952">
    <property type="protein sequence ID" value="GAG52561.1"/>
    <property type="molecule type" value="Genomic_DNA"/>
</dbReference>
<name>X0ZWY2_9ZZZZ</name>
<feature type="non-terminal residue" evidence="1">
    <location>
        <position position="1"/>
    </location>
</feature>
<organism evidence="1">
    <name type="scientific">marine sediment metagenome</name>
    <dbReference type="NCBI Taxonomy" id="412755"/>
    <lineage>
        <taxon>unclassified sequences</taxon>
        <taxon>metagenomes</taxon>
        <taxon>ecological metagenomes</taxon>
    </lineage>
</organism>
<dbReference type="AlphaFoldDB" id="X0ZWY2"/>
<comment type="caution">
    <text evidence="1">The sequence shown here is derived from an EMBL/GenBank/DDBJ whole genome shotgun (WGS) entry which is preliminary data.</text>
</comment>
<evidence type="ECO:0000313" key="1">
    <source>
        <dbReference type="EMBL" id="GAG52561.1"/>
    </source>
</evidence>
<protein>
    <submittedName>
        <fullName evidence="1">Uncharacterized protein</fullName>
    </submittedName>
</protein>